<evidence type="ECO:0000313" key="3">
    <source>
        <dbReference type="Proteomes" id="UP000326302"/>
    </source>
</evidence>
<dbReference type="Pfam" id="PF08241">
    <property type="entry name" value="Methyltransf_11"/>
    <property type="match status" value="1"/>
</dbReference>
<organism evidence="2 3">
    <name type="scientific">Halosegnis rubeus</name>
    <dbReference type="NCBI Taxonomy" id="2212850"/>
    <lineage>
        <taxon>Archaea</taxon>
        <taxon>Methanobacteriati</taxon>
        <taxon>Methanobacteriota</taxon>
        <taxon>Stenosarchaea group</taxon>
        <taxon>Halobacteria</taxon>
        <taxon>Halobacteriales</taxon>
        <taxon>Natronomonadaceae</taxon>
        <taxon>Halosegnis</taxon>
    </lineage>
</organism>
<dbReference type="GO" id="GO:0008757">
    <property type="term" value="F:S-adenosylmethionine-dependent methyltransferase activity"/>
    <property type="evidence" value="ECO:0007669"/>
    <property type="project" value="InterPro"/>
</dbReference>
<comment type="caution">
    <text evidence="2">The sequence shown here is derived from an EMBL/GenBank/DDBJ whole genome shotgun (WGS) entry which is preliminary data.</text>
</comment>
<dbReference type="SUPFAM" id="SSF53335">
    <property type="entry name" value="S-adenosyl-L-methionine-dependent methyltransferases"/>
    <property type="match status" value="1"/>
</dbReference>
<keyword evidence="2" id="KW-0489">Methyltransferase</keyword>
<dbReference type="Gene3D" id="3.40.50.150">
    <property type="entry name" value="Vaccinia Virus protein VP39"/>
    <property type="match status" value="1"/>
</dbReference>
<dbReference type="RefSeq" id="WP_152120703.1">
    <property type="nucleotide sequence ID" value="NZ_QJOW01000004.1"/>
</dbReference>
<dbReference type="OrthoDB" id="147504at2157"/>
<dbReference type="EMBL" id="QJOW01000004">
    <property type="protein sequence ID" value="KAB7514374.1"/>
    <property type="molecule type" value="Genomic_DNA"/>
</dbReference>
<evidence type="ECO:0000259" key="1">
    <source>
        <dbReference type="Pfam" id="PF08241"/>
    </source>
</evidence>
<dbReference type="InterPro" id="IPR029063">
    <property type="entry name" value="SAM-dependent_MTases_sf"/>
</dbReference>
<name>A0A5N5U739_9EURY</name>
<feature type="domain" description="Methyltransferase type 11" evidence="1">
    <location>
        <begin position="42"/>
        <end position="137"/>
    </location>
</feature>
<dbReference type="GO" id="GO:0032259">
    <property type="term" value="P:methylation"/>
    <property type="evidence" value="ECO:0007669"/>
    <property type="project" value="UniProtKB-KW"/>
</dbReference>
<dbReference type="InterPro" id="IPR013216">
    <property type="entry name" value="Methyltransf_11"/>
</dbReference>
<sequence length="211" mass="23395">MSDTPEHRLFAAIYDPATALAERTVLRPHREYLVRALGESVLDLGAGTGGIFPYLPADGERRLNAIEPDPHMRRQALAKAAELGLDVDISEASAESLPYADGQFDTVLASMVFCTIPDVDAALAEVSRVLKPGGELRFFEHVHADGWRGQVQNLSAPIWRRLAGGCRLNRQTVSHLTTLQSFDVLEVERLDLGVTPVWPFVRGRLRKRRES</sequence>
<gene>
    <name evidence="2" type="ORF">DMP03_10970</name>
</gene>
<evidence type="ECO:0000313" key="2">
    <source>
        <dbReference type="EMBL" id="KAB7514374.1"/>
    </source>
</evidence>
<dbReference type="CDD" id="cd02440">
    <property type="entry name" value="AdoMet_MTases"/>
    <property type="match status" value="1"/>
</dbReference>
<reference evidence="2 3" key="1">
    <citation type="submission" date="2019-10" db="EMBL/GenBank/DDBJ databases">
        <title>Unraveling microbial dark matter from salterns through culturing: the case of the genus Halosegnis.</title>
        <authorList>
            <person name="Duran-Viseras A."/>
            <person name="Andrei A.-S."/>
            <person name="Vera-Gargallo B."/>
            <person name="Ghai R."/>
            <person name="Sanchez-Porro C."/>
            <person name="Ventosa A."/>
        </authorList>
    </citation>
    <scope>NUCLEOTIDE SEQUENCE [LARGE SCALE GENOMIC DNA]</scope>
    <source>
        <strain evidence="2 3">F17-44</strain>
    </source>
</reference>
<protein>
    <submittedName>
        <fullName evidence="2">Methyltransferase domain-containing protein</fullName>
    </submittedName>
</protein>
<dbReference type="InterPro" id="IPR052356">
    <property type="entry name" value="Thiol_S-MT"/>
</dbReference>
<dbReference type="Proteomes" id="UP000326302">
    <property type="component" value="Unassembled WGS sequence"/>
</dbReference>
<keyword evidence="2" id="KW-0808">Transferase</keyword>
<accession>A0A5N5U739</accession>
<proteinExistence type="predicted"/>
<dbReference type="PANTHER" id="PTHR45036">
    <property type="entry name" value="METHYLTRANSFERASE LIKE 7B"/>
    <property type="match status" value="1"/>
</dbReference>
<dbReference type="PANTHER" id="PTHR45036:SF1">
    <property type="entry name" value="METHYLTRANSFERASE LIKE 7A"/>
    <property type="match status" value="1"/>
</dbReference>
<dbReference type="AlphaFoldDB" id="A0A5N5U739"/>